<dbReference type="Gene3D" id="3.30.565.10">
    <property type="entry name" value="Histidine kinase-like ATPase, C-terminal domain"/>
    <property type="match status" value="1"/>
</dbReference>
<dbReference type="PANTHER" id="PTHR35526">
    <property type="entry name" value="ANTI-SIGMA-F FACTOR RSBW-RELATED"/>
    <property type="match status" value="1"/>
</dbReference>
<dbReference type="PANTHER" id="PTHR35526:SF3">
    <property type="entry name" value="ANTI-SIGMA-F FACTOR RSBW"/>
    <property type="match status" value="1"/>
</dbReference>
<evidence type="ECO:0000259" key="2">
    <source>
        <dbReference type="Pfam" id="PF13581"/>
    </source>
</evidence>
<dbReference type="Proteomes" id="UP000634476">
    <property type="component" value="Unassembled WGS sequence"/>
</dbReference>
<protein>
    <recommendedName>
        <fullName evidence="2">Histidine kinase/HSP90-like ATPase domain-containing protein</fullName>
    </recommendedName>
</protein>
<dbReference type="EMBL" id="BOOK01000027">
    <property type="protein sequence ID" value="GII01768.1"/>
    <property type="molecule type" value="Genomic_DNA"/>
</dbReference>
<name>A0A8J3SWZ8_9ACTN</name>
<sequence>MPSLLAEKGGGTVLRRRNLLCGDELADESRKIRMPDVPDDCLSRAVTVPPVPQGVGRTRAWVRMTLDRWRLPQVVESVELAASELVTNAIQHSNGEQDVTLLLAYAAETLRLEVRDGDPVNLPSVRTPSALDLGGRGLLLVERYADRWGVKPAGRGKAVWCEFDDVQRHRLRAVHGGGRIS</sequence>
<keyword evidence="4" id="KW-1185">Reference proteome</keyword>
<dbReference type="InterPro" id="IPR003594">
    <property type="entry name" value="HATPase_dom"/>
</dbReference>
<evidence type="ECO:0000256" key="1">
    <source>
        <dbReference type="ARBA" id="ARBA00022527"/>
    </source>
</evidence>
<evidence type="ECO:0000313" key="3">
    <source>
        <dbReference type="EMBL" id="GII01768.1"/>
    </source>
</evidence>
<organism evidence="3 4">
    <name type="scientific">Planobispora takensis</name>
    <dbReference type="NCBI Taxonomy" id="1367882"/>
    <lineage>
        <taxon>Bacteria</taxon>
        <taxon>Bacillati</taxon>
        <taxon>Actinomycetota</taxon>
        <taxon>Actinomycetes</taxon>
        <taxon>Streptosporangiales</taxon>
        <taxon>Streptosporangiaceae</taxon>
        <taxon>Planobispora</taxon>
    </lineage>
</organism>
<keyword evidence="1" id="KW-0723">Serine/threonine-protein kinase</keyword>
<reference evidence="3" key="1">
    <citation type="submission" date="2021-01" db="EMBL/GenBank/DDBJ databases">
        <title>Whole genome shotgun sequence of Planobispora takensis NBRC 109077.</title>
        <authorList>
            <person name="Komaki H."/>
            <person name="Tamura T."/>
        </authorList>
    </citation>
    <scope>NUCLEOTIDE SEQUENCE</scope>
    <source>
        <strain evidence="3">NBRC 109077</strain>
    </source>
</reference>
<proteinExistence type="predicted"/>
<dbReference type="AlphaFoldDB" id="A0A8J3SWZ8"/>
<dbReference type="InterPro" id="IPR036890">
    <property type="entry name" value="HATPase_C_sf"/>
</dbReference>
<gene>
    <name evidence="3" type="ORF">Pta02_37760</name>
</gene>
<accession>A0A8J3SWZ8</accession>
<dbReference type="GO" id="GO:0004674">
    <property type="term" value="F:protein serine/threonine kinase activity"/>
    <property type="evidence" value="ECO:0007669"/>
    <property type="project" value="UniProtKB-KW"/>
</dbReference>
<keyword evidence="1" id="KW-0418">Kinase</keyword>
<evidence type="ECO:0000313" key="4">
    <source>
        <dbReference type="Proteomes" id="UP000634476"/>
    </source>
</evidence>
<dbReference type="InterPro" id="IPR050267">
    <property type="entry name" value="Anti-sigma-factor_SerPK"/>
</dbReference>
<dbReference type="RefSeq" id="WP_377237733.1">
    <property type="nucleotide sequence ID" value="NZ_JBHLZT010000113.1"/>
</dbReference>
<dbReference type="CDD" id="cd16936">
    <property type="entry name" value="HATPase_RsbW-like"/>
    <property type="match status" value="1"/>
</dbReference>
<comment type="caution">
    <text evidence="3">The sequence shown here is derived from an EMBL/GenBank/DDBJ whole genome shotgun (WGS) entry which is preliminary data.</text>
</comment>
<dbReference type="Pfam" id="PF13581">
    <property type="entry name" value="HATPase_c_2"/>
    <property type="match status" value="1"/>
</dbReference>
<dbReference type="SUPFAM" id="SSF55874">
    <property type="entry name" value="ATPase domain of HSP90 chaperone/DNA topoisomerase II/histidine kinase"/>
    <property type="match status" value="1"/>
</dbReference>
<feature type="domain" description="Histidine kinase/HSP90-like ATPase" evidence="2">
    <location>
        <begin position="52"/>
        <end position="160"/>
    </location>
</feature>
<keyword evidence="1" id="KW-0808">Transferase</keyword>